<evidence type="ECO:0000313" key="3">
    <source>
        <dbReference type="Proteomes" id="UP000189229"/>
    </source>
</evidence>
<comment type="caution">
    <text evidence="2">The sequence shown here is derived from an EMBL/GenBank/DDBJ whole genome shotgun (WGS) entry which is preliminary data.</text>
</comment>
<dbReference type="AlphaFoldDB" id="A0A1V3XUX8"/>
<evidence type="ECO:0000256" key="1">
    <source>
        <dbReference type="SAM" id="MobiDB-lite"/>
    </source>
</evidence>
<protein>
    <recommendedName>
        <fullName evidence="4">DUF2652 domain-containing protein</fullName>
    </recommendedName>
</protein>
<reference evidence="2 3" key="1">
    <citation type="submission" date="2017-02" db="EMBL/GenBank/DDBJ databases">
        <title>Complete genome sequences of Mycobacterium kansasii strains isolated from rhesus macaques.</title>
        <authorList>
            <person name="Panda A."/>
            <person name="Nagaraj S."/>
            <person name="Zhao X."/>
            <person name="Tettelin H."/>
            <person name="Detolla L.J."/>
        </authorList>
    </citation>
    <scope>NUCLEOTIDE SEQUENCE [LARGE SCALE GENOMIC DNA]</scope>
    <source>
        <strain evidence="2 3">11-3813</strain>
    </source>
</reference>
<accession>A0A1V3XUX8</accession>
<dbReference type="Proteomes" id="UP000189229">
    <property type="component" value="Unassembled WGS sequence"/>
</dbReference>
<dbReference type="InterPro" id="IPR029787">
    <property type="entry name" value="Nucleotide_cyclase"/>
</dbReference>
<dbReference type="Gene3D" id="3.30.70.1230">
    <property type="entry name" value="Nucleotide cyclase"/>
    <property type="match status" value="1"/>
</dbReference>
<feature type="region of interest" description="Disordered" evidence="1">
    <location>
        <begin position="217"/>
        <end position="241"/>
    </location>
</feature>
<name>A0A1V3XUX8_MYCKA</name>
<organism evidence="2 3">
    <name type="scientific">Mycobacterium kansasii</name>
    <dbReference type="NCBI Taxonomy" id="1768"/>
    <lineage>
        <taxon>Bacteria</taxon>
        <taxon>Bacillati</taxon>
        <taxon>Actinomycetota</taxon>
        <taxon>Actinomycetes</taxon>
        <taxon>Mycobacteriales</taxon>
        <taxon>Mycobacteriaceae</taxon>
        <taxon>Mycobacterium</taxon>
    </lineage>
</organism>
<sequence length="241" mass="26749">MLLIADIGGYTHYMTWNRMHLVHAQQTVAELLEAVIDAGKGLKLAKLEGDAAFFWAPGGNPKVVVCERITTMRQAFLARRERLKKDIACDCKSCSQLGNLSLKFVTHEGDVAEQKVKRRVELAGFDVILVHRMLKNLVPVPEYVLMTDVVAACLDESMRKLSIALTHDFEASAKRRLTISISPRPRCGPWCWNAASSAGFRPSWDSGRRRCPSCWGQKSPARSSTTLIAARKSCPPEPGGR</sequence>
<dbReference type="Pfam" id="PF10851">
    <property type="entry name" value="DUF2652"/>
    <property type="match status" value="1"/>
</dbReference>
<evidence type="ECO:0008006" key="4">
    <source>
        <dbReference type="Google" id="ProtNLM"/>
    </source>
</evidence>
<dbReference type="InterPro" id="IPR020503">
    <property type="entry name" value="Uncharacterised_Rv2561"/>
</dbReference>
<dbReference type="EMBL" id="MVBM01000001">
    <property type="protein sequence ID" value="OOK82898.1"/>
    <property type="molecule type" value="Genomic_DNA"/>
</dbReference>
<gene>
    <name evidence="2" type="ORF">BZL30_1292</name>
</gene>
<evidence type="ECO:0000313" key="2">
    <source>
        <dbReference type="EMBL" id="OOK82898.1"/>
    </source>
</evidence>
<proteinExistence type="predicted"/>